<keyword evidence="1" id="KW-0175">Coiled coil</keyword>
<dbReference type="EMBL" id="LDAU01000091">
    <property type="protein sequence ID" value="KRX06851.1"/>
    <property type="molecule type" value="Genomic_DNA"/>
</dbReference>
<dbReference type="AlphaFoldDB" id="A0A0V0QWS4"/>
<dbReference type="InParanoid" id="A0A0V0QWS4"/>
<evidence type="ECO:0000313" key="3">
    <source>
        <dbReference type="Proteomes" id="UP000054937"/>
    </source>
</evidence>
<dbReference type="OrthoDB" id="292295at2759"/>
<dbReference type="InterPro" id="IPR038800">
    <property type="entry name" value="CCDC17"/>
</dbReference>
<name>A0A0V0QWS4_PSEPJ</name>
<reference evidence="2 3" key="1">
    <citation type="journal article" date="2015" name="Sci. Rep.">
        <title>Genome of the facultative scuticociliatosis pathogen Pseudocohnilembus persalinus provides insight into its virulence through horizontal gene transfer.</title>
        <authorList>
            <person name="Xiong J."/>
            <person name="Wang G."/>
            <person name="Cheng J."/>
            <person name="Tian M."/>
            <person name="Pan X."/>
            <person name="Warren A."/>
            <person name="Jiang C."/>
            <person name="Yuan D."/>
            <person name="Miao W."/>
        </authorList>
    </citation>
    <scope>NUCLEOTIDE SEQUENCE [LARGE SCALE GENOMIC DNA]</scope>
    <source>
        <strain evidence="2">36N120E</strain>
    </source>
</reference>
<comment type="caution">
    <text evidence="2">The sequence shown here is derived from an EMBL/GenBank/DDBJ whole genome shotgun (WGS) entry which is preliminary data.</text>
</comment>
<dbReference type="PANTHER" id="PTHR33820">
    <property type="entry name" value="COILED-COIL DOMAIN-CONTAINING PROTEIN 17"/>
    <property type="match status" value="1"/>
</dbReference>
<dbReference type="Proteomes" id="UP000054937">
    <property type="component" value="Unassembled WGS sequence"/>
</dbReference>
<organism evidence="2 3">
    <name type="scientific">Pseudocohnilembus persalinus</name>
    <name type="common">Ciliate</name>
    <dbReference type="NCBI Taxonomy" id="266149"/>
    <lineage>
        <taxon>Eukaryota</taxon>
        <taxon>Sar</taxon>
        <taxon>Alveolata</taxon>
        <taxon>Ciliophora</taxon>
        <taxon>Intramacronucleata</taxon>
        <taxon>Oligohymenophorea</taxon>
        <taxon>Scuticociliatia</taxon>
        <taxon>Philasterida</taxon>
        <taxon>Pseudocohnilembidae</taxon>
        <taxon>Pseudocohnilembus</taxon>
    </lineage>
</organism>
<accession>A0A0V0QWS4</accession>
<sequence length="300" mass="36241">MKSRNYINEYSRLKPEQQNQHNQFINTAINALNSKNYLSVFQNQESQFLGNKQQEFEQNYNFMKYKQTDLQGKLADDNDIFQTNILALEKEIQYQKAQLNMIYDSFTDQEQNQFLQQYEKETEKEFIIDLEPSPKLWLYMEFHIYEESDLIYDEEPTILWTAQELFNEQNVLQSGRFRLPLYKEFRENPRILEKQQVQYYSQIAIHLRICIPSQTHLNHEYNGLLCQDYSVDLLHIRELKEISEEFERQKQELYEIYEEQLKQTLMGSQMIQAQQIQPDQTQFEENNIITNVGIKTKCNV</sequence>
<proteinExistence type="predicted"/>
<protein>
    <submittedName>
        <fullName evidence="2">Uncharacterized protein</fullName>
    </submittedName>
</protein>
<dbReference type="PANTHER" id="PTHR33820:SF2">
    <property type="entry name" value="COILED-COIL DOMAIN-CONTAINING PROTEIN 17"/>
    <property type="match status" value="1"/>
</dbReference>
<feature type="coiled-coil region" evidence="1">
    <location>
        <begin position="236"/>
        <end position="263"/>
    </location>
</feature>
<evidence type="ECO:0000256" key="1">
    <source>
        <dbReference type="SAM" id="Coils"/>
    </source>
</evidence>
<evidence type="ECO:0000313" key="2">
    <source>
        <dbReference type="EMBL" id="KRX06851.1"/>
    </source>
</evidence>
<keyword evidence="3" id="KW-1185">Reference proteome</keyword>
<gene>
    <name evidence="2" type="ORF">PPERSA_11496</name>
</gene>